<keyword evidence="2" id="KW-0472">Membrane</keyword>
<comment type="caution">
    <text evidence="3">The sequence shown here is derived from an EMBL/GenBank/DDBJ whole genome shotgun (WGS) entry which is preliminary data.</text>
</comment>
<gene>
    <name evidence="3" type="ORF">FOL47_009340</name>
</gene>
<feature type="transmembrane region" description="Helical" evidence="2">
    <location>
        <begin position="165"/>
        <end position="187"/>
    </location>
</feature>
<evidence type="ECO:0000256" key="1">
    <source>
        <dbReference type="SAM" id="MobiDB-lite"/>
    </source>
</evidence>
<protein>
    <submittedName>
        <fullName evidence="3">Uncharacterized protein</fullName>
    </submittedName>
</protein>
<dbReference type="EMBL" id="JAAPAO010000644">
    <property type="protein sequence ID" value="KAF4655664.1"/>
    <property type="molecule type" value="Genomic_DNA"/>
</dbReference>
<keyword evidence="2" id="KW-0812">Transmembrane</keyword>
<evidence type="ECO:0000256" key="2">
    <source>
        <dbReference type="SAM" id="Phobius"/>
    </source>
</evidence>
<feature type="region of interest" description="Disordered" evidence="1">
    <location>
        <begin position="48"/>
        <end position="88"/>
    </location>
</feature>
<organism evidence="3 4">
    <name type="scientific">Perkinsus chesapeaki</name>
    <name type="common">Clam parasite</name>
    <name type="synonym">Perkinsus andrewsi</name>
    <dbReference type="NCBI Taxonomy" id="330153"/>
    <lineage>
        <taxon>Eukaryota</taxon>
        <taxon>Sar</taxon>
        <taxon>Alveolata</taxon>
        <taxon>Perkinsozoa</taxon>
        <taxon>Perkinsea</taxon>
        <taxon>Perkinsida</taxon>
        <taxon>Perkinsidae</taxon>
        <taxon>Perkinsus</taxon>
    </lineage>
</organism>
<dbReference type="AlphaFoldDB" id="A0A7J6L8Z0"/>
<accession>A0A7J6L8Z0</accession>
<evidence type="ECO:0000313" key="3">
    <source>
        <dbReference type="EMBL" id="KAF4655664.1"/>
    </source>
</evidence>
<dbReference type="OrthoDB" id="443973at2759"/>
<sequence length="205" mass="21514">MAEPTRMDLPAASSALNVIQDLAESAPDSPSSASSFSSPLAAPYELDIEDLPRSAFGTPSIEPSGQLPPLPTRSSPSASPVEVRRIRRERRALRDQVRRHELLRAQPGALQQTGSKGPKGGTEAHCPKRCITCADSLEGLCQSDPEAVMVTVVLSTAVAATAGVFLSPILAGVAITVGGSAGILFLVRSRGPRLHPRPKSSSEFL</sequence>
<reference evidence="3 4" key="1">
    <citation type="submission" date="2020-04" db="EMBL/GenBank/DDBJ databases">
        <title>Perkinsus chesapeaki whole genome sequence.</title>
        <authorList>
            <person name="Bogema D.R."/>
        </authorList>
    </citation>
    <scope>NUCLEOTIDE SEQUENCE [LARGE SCALE GENOMIC DNA]</scope>
    <source>
        <strain evidence="3">ATCC PRA-425</strain>
    </source>
</reference>
<keyword evidence="4" id="KW-1185">Reference proteome</keyword>
<dbReference type="Proteomes" id="UP000591131">
    <property type="component" value="Unassembled WGS sequence"/>
</dbReference>
<evidence type="ECO:0000313" key="4">
    <source>
        <dbReference type="Proteomes" id="UP000591131"/>
    </source>
</evidence>
<proteinExistence type="predicted"/>
<name>A0A7J6L8Z0_PERCH</name>
<feature type="region of interest" description="Disordered" evidence="1">
    <location>
        <begin position="101"/>
        <end position="124"/>
    </location>
</feature>
<keyword evidence="2" id="KW-1133">Transmembrane helix</keyword>